<dbReference type="GO" id="GO:0003723">
    <property type="term" value="F:RNA binding"/>
    <property type="evidence" value="ECO:0007669"/>
    <property type="project" value="InterPro"/>
</dbReference>
<gene>
    <name evidence="2" type="ORF">ZEAMMB73_Zm00001d011885</name>
</gene>
<dbReference type="InterPro" id="IPR012677">
    <property type="entry name" value="Nucleotide-bd_a/b_plait_sf"/>
</dbReference>
<organism evidence="2">
    <name type="scientific">Zea mays</name>
    <name type="common">Maize</name>
    <dbReference type="NCBI Taxonomy" id="4577"/>
    <lineage>
        <taxon>Eukaryota</taxon>
        <taxon>Viridiplantae</taxon>
        <taxon>Streptophyta</taxon>
        <taxon>Embryophyta</taxon>
        <taxon>Tracheophyta</taxon>
        <taxon>Spermatophyta</taxon>
        <taxon>Magnoliopsida</taxon>
        <taxon>Liliopsida</taxon>
        <taxon>Poales</taxon>
        <taxon>Poaceae</taxon>
        <taxon>PACMAD clade</taxon>
        <taxon>Panicoideae</taxon>
        <taxon>Andropogonodae</taxon>
        <taxon>Andropogoneae</taxon>
        <taxon>Tripsacinae</taxon>
        <taxon>Zea</taxon>
    </lineage>
</organism>
<evidence type="ECO:0000313" key="2">
    <source>
        <dbReference type="EMBL" id="AQK98254.1"/>
    </source>
</evidence>
<accession>A0A1D6G4N1</accession>
<reference evidence="2" key="1">
    <citation type="submission" date="2015-12" db="EMBL/GenBank/DDBJ databases">
        <title>Update maize B73 reference genome by single molecule sequencing technologies.</title>
        <authorList>
            <consortium name="Maize Genome Sequencing Project"/>
            <person name="Ware D."/>
        </authorList>
    </citation>
    <scope>NUCLEOTIDE SEQUENCE</scope>
    <source>
        <tissue evidence="2">Seedling</tissue>
    </source>
</reference>
<proteinExistence type="predicted"/>
<dbReference type="InterPro" id="IPR000504">
    <property type="entry name" value="RRM_dom"/>
</dbReference>
<sequence length="108" mass="12711">MKSQGSKKATRIFVARIPQSVDESMFRRHFEAFGEILDLYMPKVRKKLKLVLYGRLHLYPSNSSSTHNDSMLVDLFHVMILDHRGNHQHEDRQIAGRSQLLGRLDYWD</sequence>
<dbReference type="InterPro" id="IPR035979">
    <property type="entry name" value="RBD_domain_sf"/>
</dbReference>
<protein>
    <submittedName>
        <fullName evidence="2">RNA-binding (RRM/RBD/RNP motifs) family protein</fullName>
    </submittedName>
</protein>
<evidence type="ECO:0000259" key="1">
    <source>
        <dbReference type="Pfam" id="PF00076"/>
    </source>
</evidence>
<name>A0A1D6G4N1_MAIZE</name>
<feature type="domain" description="RRM" evidence="1">
    <location>
        <begin position="12"/>
        <end position="46"/>
    </location>
</feature>
<dbReference type="Gene3D" id="3.30.70.330">
    <property type="match status" value="1"/>
</dbReference>
<dbReference type="EMBL" id="CM000784">
    <property type="protein sequence ID" value="AQK98254.1"/>
    <property type="molecule type" value="Genomic_DNA"/>
</dbReference>
<dbReference type="AlphaFoldDB" id="A0A1D6G4N1"/>
<dbReference type="SUPFAM" id="SSF54928">
    <property type="entry name" value="RNA-binding domain, RBD"/>
    <property type="match status" value="1"/>
</dbReference>
<dbReference type="Pfam" id="PF00076">
    <property type="entry name" value="RRM_1"/>
    <property type="match status" value="1"/>
</dbReference>